<dbReference type="CDD" id="cd08977">
    <property type="entry name" value="SusD"/>
    <property type="match status" value="1"/>
</dbReference>
<comment type="similarity">
    <text evidence="2">Belongs to the SusD family.</text>
</comment>
<sequence>MKKLALIVVVLGCFALSSCQDFLTESPKDQISTDQLLGSPDAASGLVNGLYRDGQGAGFYNSGGFGGADVMMGGYMSGFFDNEGKGERIQGQVAQDLQVDPEILNQFFDGWWSGHYDVIARANTAIKYIPDMNGFSEDERQRLLAEARFFRALNYFSLVKFFGDVPLITEPIEGLTNIEVARTGSDAVYSQIINDLNWAINEGNLGAQPFPMNNYRITQGAARTLLADVHLQMAGYPLQASEHYADAADAARSVIQAGQHALVEHGETVEESAYNKLRTSDVDPEFVYGIEYNPEIASNDNPRITIPGVIRPPGINYGRTLNAYRPIQEYIWAYDPDVDLRVQNKQLFHNSIEREGQTFEFGEWAPYLWFEEEAIFETGLGGRDIRVYRYAEVLLIAAEAIARSEGVTQEAITYLADVRDRAYWQTDRSAIVAELNGLSEQEFVEEVWKERLRELALNFKVWSDIQRTRQYPVTDEDNKGEIIFEDVIGHSNNWGQTYEEYHLLYPIPDDEIQTNPALEQNPGYN</sequence>
<keyword evidence="5" id="KW-0998">Cell outer membrane</keyword>
<feature type="domain" description="SusD-like N-terminal" evidence="8">
    <location>
        <begin position="106"/>
        <end position="231"/>
    </location>
</feature>
<dbReference type="Proteomes" id="UP001207918">
    <property type="component" value="Unassembled WGS sequence"/>
</dbReference>
<dbReference type="Pfam" id="PF07980">
    <property type="entry name" value="SusD_RagB"/>
    <property type="match status" value="1"/>
</dbReference>
<dbReference type="PROSITE" id="PS51257">
    <property type="entry name" value="PROKAR_LIPOPROTEIN"/>
    <property type="match status" value="1"/>
</dbReference>
<evidence type="ECO:0000259" key="8">
    <source>
        <dbReference type="Pfam" id="PF14322"/>
    </source>
</evidence>
<keyword evidence="10" id="KW-1185">Reference proteome</keyword>
<dbReference type="InterPro" id="IPR011990">
    <property type="entry name" value="TPR-like_helical_dom_sf"/>
</dbReference>
<dbReference type="SUPFAM" id="SSF48452">
    <property type="entry name" value="TPR-like"/>
    <property type="match status" value="1"/>
</dbReference>
<keyword evidence="3 6" id="KW-0732">Signal</keyword>
<accession>A0ABT3PKL4</accession>
<dbReference type="Pfam" id="PF14322">
    <property type="entry name" value="SusD-like_3"/>
    <property type="match status" value="1"/>
</dbReference>
<organism evidence="9 10">
    <name type="scientific">Fodinibius salsisoli</name>
    <dbReference type="NCBI Taxonomy" id="2820877"/>
    <lineage>
        <taxon>Bacteria</taxon>
        <taxon>Pseudomonadati</taxon>
        <taxon>Balneolota</taxon>
        <taxon>Balneolia</taxon>
        <taxon>Balneolales</taxon>
        <taxon>Balneolaceae</taxon>
        <taxon>Fodinibius</taxon>
    </lineage>
</organism>
<proteinExistence type="inferred from homology"/>
<evidence type="ECO:0000256" key="2">
    <source>
        <dbReference type="ARBA" id="ARBA00006275"/>
    </source>
</evidence>
<dbReference type="InterPro" id="IPR033985">
    <property type="entry name" value="SusD-like_N"/>
</dbReference>
<evidence type="ECO:0000313" key="10">
    <source>
        <dbReference type="Proteomes" id="UP001207918"/>
    </source>
</evidence>
<evidence type="ECO:0000256" key="1">
    <source>
        <dbReference type="ARBA" id="ARBA00004442"/>
    </source>
</evidence>
<evidence type="ECO:0000256" key="4">
    <source>
        <dbReference type="ARBA" id="ARBA00023136"/>
    </source>
</evidence>
<reference evidence="9 10" key="1">
    <citation type="submission" date="2021-03" db="EMBL/GenBank/DDBJ databases">
        <title>Aliifodinibius sp. nov., a new bacterium isolated from saline soil.</title>
        <authorList>
            <person name="Galisteo C."/>
            <person name="De La Haba R."/>
            <person name="Sanchez-Porro C."/>
            <person name="Ventosa A."/>
        </authorList>
    </citation>
    <scope>NUCLEOTIDE SEQUENCE [LARGE SCALE GENOMIC DNA]</scope>
    <source>
        <strain evidence="9 10">1BSP15-2V2</strain>
    </source>
</reference>
<dbReference type="RefSeq" id="WP_265765195.1">
    <property type="nucleotide sequence ID" value="NZ_JAGGJA010000003.1"/>
</dbReference>
<dbReference type="InterPro" id="IPR012944">
    <property type="entry name" value="SusD_RagB_dom"/>
</dbReference>
<name>A0ABT3PKL4_9BACT</name>
<protein>
    <submittedName>
        <fullName evidence="9">RagB/SusD family nutrient uptake outer membrane protein</fullName>
    </submittedName>
</protein>
<gene>
    <name evidence="9" type="ORF">J6I44_06465</name>
</gene>
<comment type="caution">
    <text evidence="9">The sequence shown here is derived from an EMBL/GenBank/DDBJ whole genome shotgun (WGS) entry which is preliminary data.</text>
</comment>
<evidence type="ECO:0000259" key="7">
    <source>
        <dbReference type="Pfam" id="PF07980"/>
    </source>
</evidence>
<dbReference type="EMBL" id="JAGGJA010000003">
    <property type="protein sequence ID" value="MCW9706489.1"/>
    <property type="molecule type" value="Genomic_DNA"/>
</dbReference>
<evidence type="ECO:0000256" key="3">
    <source>
        <dbReference type="ARBA" id="ARBA00022729"/>
    </source>
</evidence>
<evidence type="ECO:0000256" key="5">
    <source>
        <dbReference type="ARBA" id="ARBA00023237"/>
    </source>
</evidence>
<comment type="subcellular location">
    <subcellularLocation>
        <location evidence="1">Cell outer membrane</location>
    </subcellularLocation>
</comment>
<feature type="chain" id="PRO_5046782004" evidence="6">
    <location>
        <begin position="24"/>
        <end position="525"/>
    </location>
</feature>
<dbReference type="Gene3D" id="1.25.40.390">
    <property type="match status" value="1"/>
</dbReference>
<feature type="signal peptide" evidence="6">
    <location>
        <begin position="1"/>
        <end position="23"/>
    </location>
</feature>
<evidence type="ECO:0000313" key="9">
    <source>
        <dbReference type="EMBL" id="MCW9706489.1"/>
    </source>
</evidence>
<keyword evidence="4" id="KW-0472">Membrane</keyword>
<feature type="domain" description="RagB/SusD" evidence="7">
    <location>
        <begin position="380"/>
        <end position="524"/>
    </location>
</feature>
<evidence type="ECO:0000256" key="6">
    <source>
        <dbReference type="SAM" id="SignalP"/>
    </source>
</evidence>